<evidence type="ECO:0000256" key="1">
    <source>
        <dbReference type="SAM" id="MobiDB-lite"/>
    </source>
</evidence>
<name>A0A2G9HM20_9LAMI</name>
<organism evidence="2 3">
    <name type="scientific">Handroanthus impetiginosus</name>
    <dbReference type="NCBI Taxonomy" id="429701"/>
    <lineage>
        <taxon>Eukaryota</taxon>
        <taxon>Viridiplantae</taxon>
        <taxon>Streptophyta</taxon>
        <taxon>Embryophyta</taxon>
        <taxon>Tracheophyta</taxon>
        <taxon>Spermatophyta</taxon>
        <taxon>Magnoliopsida</taxon>
        <taxon>eudicotyledons</taxon>
        <taxon>Gunneridae</taxon>
        <taxon>Pentapetalae</taxon>
        <taxon>asterids</taxon>
        <taxon>lamiids</taxon>
        <taxon>Lamiales</taxon>
        <taxon>Bignoniaceae</taxon>
        <taxon>Crescentiina</taxon>
        <taxon>Tabebuia alliance</taxon>
        <taxon>Handroanthus</taxon>
    </lineage>
</organism>
<protein>
    <submittedName>
        <fullName evidence="2">Uncharacterized protein</fullName>
    </submittedName>
</protein>
<dbReference type="Proteomes" id="UP000231279">
    <property type="component" value="Unassembled WGS sequence"/>
</dbReference>
<reference evidence="3" key="1">
    <citation type="journal article" date="2018" name="Gigascience">
        <title>Genome assembly of the Pink Ipe (Handroanthus impetiginosus, Bignoniaceae), a highly valued, ecologically keystone Neotropical timber forest tree.</title>
        <authorList>
            <person name="Silva-Junior O.B."/>
            <person name="Grattapaglia D."/>
            <person name="Novaes E."/>
            <person name="Collevatti R.G."/>
        </authorList>
    </citation>
    <scope>NUCLEOTIDE SEQUENCE [LARGE SCALE GENOMIC DNA]</scope>
    <source>
        <strain evidence="3">cv. UFG-1</strain>
    </source>
</reference>
<feature type="region of interest" description="Disordered" evidence="1">
    <location>
        <begin position="39"/>
        <end position="66"/>
    </location>
</feature>
<proteinExistence type="predicted"/>
<comment type="caution">
    <text evidence="2">The sequence shown here is derived from an EMBL/GenBank/DDBJ whole genome shotgun (WGS) entry which is preliminary data.</text>
</comment>
<dbReference type="AlphaFoldDB" id="A0A2G9HM20"/>
<evidence type="ECO:0000313" key="3">
    <source>
        <dbReference type="Proteomes" id="UP000231279"/>
    </source>
</evidence>
<gene>
    <name evidence="2" type="ORF">CDL12_08758</name>
</gene>
<dbReference type="EMBL" id="NKXS01001443">
    <property type="protein sequence ID" value="PIN18569.1"/>
    <property type="molecule type" value="Genomic_DNA"/>
</dbReference>
<keyword evidence="3" id="KW-1185">Reference proteome</keyword>
<feature type="compositionally biased region" description="Basic and acidic residues" evidence="1">
    <location>
        <begin position="57"/>
        <end position="66"/>
    </location>
</feature>
<sequence length="116" mass="13278">MDQLSRVCVAAVAMVEGQSMKNSLGFRDRRLRIWLPSYSSSSSHDTFEDGGSFFGSNEEKNKRDEAEESLHKGILGMIVTHKLRFTRPFIVFCLLLSISYFPEEFIQLNIKGKLKK</sequence>
<evidence type="ECO:0000313" key="2">
    <source>
        <dbReference type="EMBL" id="PIN18569.1"/>
    </source>
</evidence>
<accession>A0A2G9HM20</accession>